<dbReference type="AlphaFoldDB" id="A0A397AK93"/>
<reference evidence="10 11" key="1">
    <citation type="submission" date="2018-08" db="EMBL/GenBank/DDBJ databases">
        <title>Aphanomyces genome sequencing and annotation.</title>
        <authorList>
            <person name="Minardi D."/>
            <person name="Oidtmann B."/>
            <person name="Van Der Giezen M."/>
            <person name="Studholme D.J."/>
        </authorList>
    </citation>
    <scope>NUCLEOTIDE SEQUENCE [LARGE SCALE GENOMIC DNA]</scope>
    <source>
        <strain evidence="10 11">Kv</strain>
    </source>
</reference>
<evidence type="ECO:0000313" key="10">
    <source>
        <dbReference type="EMBL" id="RHY08132.1"/>
    </source>
</evidence>
<keyword evidence="3" id="KW-0963">Cytoplasm</keyword>
<evidence type="ECO:0000256" key="6">
    <source>
        <dbReference type="ARBA" id="ARBA00044122"/>
    </source>
</evidence>
<dbReference type="InterPro" id="IPR042529">
    <property type="entry name" value="IF_2B-like_C"/>
</dbReference>
<comment type="similarity">
    <text evidence="2 9">Belongs to the eIF-2B alpha/beta/delta subunits family.</text>
</comment>
<dbReference type="Proteomes" id="UP000265427">
    <property type="component" value="Unassembled WGS sequence"/>
</dbReference>
<comment type="subunit">
    <text evidence="8">Component of the translation initiation factor 2B (eIF2B) complex which is a heterodecamer of two sets of five different subunits: alpha, beta, gamma, delta and epsilon. Subunits alpha, beta and delta comprise a regulatory subcomplex and subunits epsilon and gamma comprise a catalytic subcomplex. Within the complex, the hexameric regulatory complex resides at the center, with the two heterodimeric catalytic subcomplexes bound on opposite sides.</text>
</comment>
<evidence type="ECO:0000313" key="11">
    <source>
        <dbReference type="Proteomes" id="UP000265427"/>
    </source>
</evidence>
<dbReference type="SUPFAM" id="SSF100950">
    <property type="entry name" value="NagB/RpiA/CoA transferase-like"/>
    <property type="match status" value="1"/>
</dbReference>
<dbReference type="Pfam" id="PF01008">
    <property type="entry name" value="IF-2B"/>
    <property type="match status" value="1"/>
</dbReference>
<evidence type="ECO:0000256" key="9">
    <source>
        <dbReference type="RuleBase" id="RU003814"/>
    </source>
</evidence>
<dbReference type="EMBL" id="QUSZ01005815">
    <property type="protein sequence ID" value="RHY08132.1"/>
    <property type="molecule type" value="Genomic_DNA"/>
</dbReference>
<dbReference type="PANTHER" id="PTHR45859">
    <property type="entry name" value="TRANSLATION INITIATION FACTOR EIF-2B SUBUNIT BETA"/>
    <property type="match status" value="1"/>
</dbReference>
<evidence type="ECO:0000256" key="1">
    <source>
        <dbReference type="ARBA" id="ARBA00004514"/>
    </source>
</evidence>
<evidence type="ECO:0000256" key="4">
    <source>
        <dbReference type="ARBA" id="ARBA00022540"/>
    </source>
</evidence>
<dbReference type="VEuPathDB" id="FungiDB:H257_10377"/>
<protein>
    <recommendedName>
        <fullName evidence="6">Translation initiation factor eIF2B subunit beta</fullName>
    </recommendedName>
    <alternativeName>
        <fullName evidence="7">eIF2B GDP-GTP exchange factor subunit beta</fullName>
    </alternativeName>
</protein>
<gene>
    <name evidence="10" type="ORF">DYB36_000653</name>
</gene>
<evidence type="ECO:0000256" key="2">
    <source>
        <dbReference type="ARBA" id="ARBA00007251"/>
    </source>
</evidence>
<dbReference type="GO" id="GO:0005851">
    <property type="term" value="C:eukaryotic translation initiation factor 2B complex"/>
    <property type="evidence" value="ECO:0007669"/>
    <property type="project" value="TreeGrafter"/>
</dbReference>
<dbReference type="GO" id="GO:0005085">
    <property type="term" value="F:guanyl-nucleotide exchange factor activity"/>
    <property type="evidence" value="ECO:0007669"/>
    <property type="project" value="TreeGrafter"/>
</dbReference>
<proteinExistence type="inferred from homology"/>
<keyword evidence="5" id="KW-0648">Protein biosynthesis</keyword>
<evidence type="ECO:0000256" key="8">
    <source>
        <dbReference type="ARBA" id="ARBA00046432"/>
    </source>
</evidence>
<dbReference type="InterPro" id="IPR037171">
    <property type="entry name" value="NagB/RpiA_transferase-like"/>
</dbReference>
<accession>A0A397AK93</accession>
<sequence>MEEVALKQWLAPWPKISAQLSNLLVGLKRRQITGSYETSRKTTELVRSILGTVRWTHARQLMDNIRLLGRVLVKAIPQELAIGNVIRRVLFIIREEYLNAVKTLSSQTQSQLSLGTILTPGTEADYTTPIKELKQSVMEGVSELMDEIENLHVSIAEQAMEYIHAKYVTTFSLPPFISCSCSEVILTYGMSTSVEEFLKAAAKKRQFKVIVVESAPLLHGQASAHRLAESGIDTTLIPDSAVFALMARVNKVVIPAVAVVANGGLIAESGIQNIALAAKKFCVPVVCVAGLFKLCPLFPHDVDVLNELVSPAHIFNYDDTLHNVINDYVPPEFVTIFITNTGAYQPSYIYRLLTEYYSPQDYQLV</sequence>
<comment type="caution">
    <text evidence="10">The sequence shown here is derived from an EMBL/GenBank/DDBJ whole genome shotgun (WGS) entry which is preliminary data.</text>
</comment>
<organism evidence="10 11">
    <name type="scientific">Aphanomyces astaci</name>
    <name type="common">Crayfish plague agent</name>
    <dbReference type="NCBI Taxonomy" id="112090"/>
    <lineage>
        <taxon>Eukaryota</taxon>
        <taxon>Sar</taxon>
        <taxon>Stramenopiles</taxon>
        <taxon>Oomycota</taxon>
        <taxon>Saprolegniomycetes</taxon>
        <taxon>Saprolegniales</taxon>
        <taxon>Verrucalvaceae</taxon>
        <taxon>Aphanomyces</taxon>
    </lineage>
</organism>
<evidence type="ECO:0000256" key="7">
    <source>
        <dbReference type="ARBA" id="ARBA00044228"/>
    </source>
</evidence>
<name>A0A397AK93_APHAT</name>
<dbReference type="GO" id="GO:0003743">
    <property type="term" value="F:translation initiation factor activity"/>
    <property type="evidence" value="ECO:0007669"/>
    <property type="project" value="UniProtKB-KW"/>
</dbReference>
<comment type="subcellular location">
    <subcellularLocation>
        <location evidence="1">Cytoplasm</location>
        <location evidence="1">Cytosol</location>
    </subcellularLocation>
</comment>
<dbReference type="InterPro" id="IPR051855">
    <property type="entry name" value="eIF2B_beta_subunit"/>
</dbReference>
<dbReference type="InterPro" id="IPR000649">
    <property type="entry name" value="IF-2B-related"/>
</dbReference>
<dbReference type="GO" id="GO:0005829">
    <property type="term" value="C:cytosol"/>
    <property type="evidence" value="ECO:0007669"/>
    <property type="project" value="UniProtKB-SubCell"/>
</dbReference>
<dbReference type="Gene3D" id="3.40.50.10470">
    <property type="entry name" value="Translation initiation factor eif-2b, domain 2"/>
    <property type="match status" value="1"/>
</dbReference>
<dbReference type="PANTHER" id="PTHR45859:SF1">
    <property type="entry name" value="TRANSLATION INITIATION FACTOR EIF-2B SUBUNIT BETA"/>
    <property type="match status" value="1"/>
</dbReference>
<evidence type="ECO:0000256" key="3">
    <source>
        <dbReference type="ARBA" id="ARBA00022490"/>
    </source>
</evidence>
<evidence type="ECO:0000256" key="5">
    <source>
        <dbReference type="ARBA" id="ARBA00022917"/>
    </source>
</evidence>
<keyword evidence="4" id="KW-0396">Initiation factor</keyword>